<dbReference type="Pfam" id="PF00903">
    <property type="entry name" value="Glyoxalase"/>
    <property type="match status" value="1"/>
</dbReference>
<name>A0ABQ3X1B9_9ACTN</name>
<organism evidence="2 3">
    <name type="scientific">Actinoplanes couchii</name>
    <dbReference type="NCBI Taxonomy" id="403638"/>
    <lineage>
        <taxon>Bacteria</taxon>
        <taxon>Bacillati</taxon>
        <taxon>Actinomycetota</taxon>
        <taxon>Actinomycetes</taxon>
        <taxon>Micromonosporales</taxon>
        <taxon>Micromonosporaceae</taxon>
        <taxon>Actinoplanes</taxon>
    </lineage>
</organism>
<evidence type="ECO:0000259" key="1">
    <source>
        <dbReference type="PROSITE" id="PS51819"/>
    </source>
</evidence>
<sequence length="110" mass="11791">MDLFAGISVSDYPAAVAWYARLFGGPPAFEPNDVESVWKAGEHAYVYVQHRPDHAGHALTTLFVTDLDARLAAIESRGLSPTAVEVYAAGSRKATFTDHDGNEIGFAGPI</sequence>
<dbReference type="PROSITE" id="PS51819">
    <property type="entry name" value="VOC"/>
    <property type="match status" value="1"/>
</dbReference>
<dbReference type="Proteomes" id="UP000612282">
    <property type="component" value="Unassembled WGS sequence"/>
</dbReference>
<dbReference type="EMBL" id="BOMG01000012">
    <property type="protein sequence ID" value="GID52244.1"/>
    <property type="molecule type" value="Genomic_DNA"/>
</dbReference>
<dbReference type="InterPro" id="IPR004360">
    <property type="entry name" value="Glyas_Fos-R_dOase_dom"/>
</dbReference>
<reference evidence="2 3" key="1">
    <citation type="submission" date="2021-01" db="EMBL/GenBank/DDBJ databases">
        <title>Whole genome shotgun sequence of Actinoplanes couchii NBRC 106145.</title>
        <authorList>
            <person name="Komaki H."/>
            <person name="Tamura T."/>
        </authorList>
    </citation>
    <scope>NUCLEOTIDE SEQUENCE [LARGE SCALE GENOMIC DNA]</scope>
    <source>
        <strain evidence="2 3">NBRC 106145</strain>
    </source>
</reference>
<evidence type="ECO:0000313" key="3">
    <source>
        <dbReference type="Proteomes" id="UP000612282"/>
    </source>
</evidence>
<feature type="domain" description="VOC" evidence="1">
    <location>
        <begin position="1"/>
        <end position="109"/>
    </location>
</feature>
<gene>
    <name evidence="2" type="ORF">Aco03nite_006480</name>
</gene>
<dbReference type="InterPro" id="IPR029068">
    <property type="entry name" value="Glyas_Bleomycin-R_OHBP_Dase"/>
</dbReference>
<protein>
    <recommendedName>
        <fullName evidence="1">VOC domain-containing protein</fullName>
    </recommendedName>
</protein>
<keyword evidence="3" id="KW-1185">Reference proteome</keyword>
<dbReference type="CDD" id="cd06587">
    <property type="entry name" value="VOC"/>
    <property type="match status" value="1"/>
</dbReference>
<evidence type="ECO:0000313" key="2">
    <source>
        <dbReference type="EMBL" id="GID52244.1"/>
    </source>
</evidence>
<dbReference type="SUPFAM" id="SSF54593">
    <property type="entry name" value="Glyoxalase/Bleomycin resistance protein/Dihydroxybiphenyl dioxygenase"/>
    <property type="match status" value="1"/>
</dbReference>
<comment type="caution">
    <text evidence="2">The sequence shown here is derived from an EMBL/GenBank/DDBJ whole genome shotgun (WGS) entry which is preliminary data.</text>
</comment>
<dbReference type="InterPro" id="IPR037523">
    <property type="entry name" value="VOC_core"/>
</dbReference>
<dbReference type="Gene3D" id="3.10.180.10">
    <property type="entry name" value="2,3-Dihydroxybiphenyl 1,2-Dioxygenase, domain 1"/>
    <property type="match status" value="1"/>
</dbReference>
<proteinExistence type="predicted"/>
<accession>A0ABQ3X1B9</accession>